<evidence type="ECO:0000313" key="1">
    <source>
        <dbReference type="EMBL" id="CEK58187.1"/>
    </source>
</evidence>
<dbReference type="AlphaFoldDB" id="A0A0B6YPV3"/>
<protein>
    <submittedName>
        <fullName evidence="1">Uncharacterized protein</fullName>
    </submittedName>
</protein>
<sequence>MSRAMVTLQKHQRNNSDEHTKMIQLYTGVVLSHEIVGHTKISVIFKPLTKI</sequence>
<proteinExistence type="predicted"/>
<accession>A0A0B6YPV3</accession>
<reference evidence="1" key="1">
    <citation type="submission" date="2014-12" db="EMBL/GenBank/DDBJ databases">
        <title>Insight into the proteome of Arion vulgaris.</title>
        <authorList>
            <person name="Aradska J."/>
            <person name="Bulat T."/>
            <person name="Smidak R."/>
            <person name="Sarate P."/>
            <person name="Gangsoo J."/>
            <person name="Sialana F."/>
            <person name="Bilban M."/>
            <person name="Lubec G."/>
        </authorList>
    </citation>
    <scope>NUCLEOTIDE SEQUENCE</scope>
    <source>
        <tissue evidence="1">Skin</tissue>
    </source>
</reference>
<name>A0A0B6YPV3_9EUPU</name>
<dbReference type="EMBL" id="HACG01011322">
    <property type="protein sequence ID" value="CEK58187.1"/>
    <property type="molecule type" value="Transcribed_RNA"/>
</dbReference>
<gene>
    <name evidence="1" type="primary">ORF32265</name>
</gene>
<organism evidence="1">
    <name type="scientific">Arion vulgaris</name>
    <dbReference type="NCBI Taxonomy" id="1028688"/>
    <lineage>
        <taxon>Eukaryota</taxon>
        <taxon>Metazoa</taxon>
        <taxon>Spiralia</taxon>
        <taxon>Lophotrochozoa</taxon>
        <taxon>Mollusca</taxon>
        <taxon>Gastropoda</taxon>
        <taxon>Heterobranchia</taxon>
        <taxon>Euthyneura</taxon>
        <taxon>Panpulmonata</taxon>
        <taxon>Eupulmonata</taxon>
        <taxon>Stylommatophora</taxon>
        <taxon>Helicina</taxon>
        <taxon>Arionoidea</taxon>
        <taxon>Arionidae</taxon>
        <taxon>Arion</taxon>
    </lineage>
</organism>